<dbReference type="InterPro" id="IPR047057">
    <property type="entry name" value="MerR_fam"/>
</dbReference>
<dbReference type="AlphaFoldDB" id="A0A1H2ERA8"/>
<dbReference type="InterPro" id="IPR009061">
    <property type="entry name" value="DNA-bd_dom_put_sf"/>
</dbReference>
<evidence type="ECO:0000259" key="3">
    <source>
        <dbReference type="PROSITE" id="PS50937"/>
    </source>
</evidence>
<dbReference type="Proteomes" id="UP000243232">
    <property type="component" value="Chromosome I"/>
</dbReference>
<evidence type="ECO:0000256" key="2">
    <source>
        <dbReference type="SAM" id="Coils"/>
    </source>
</evidence>
<evidence type="ECO:0000313" key="4">
    <source>
        <dbReference type="EMBL" id="SDT97268.1"/>
    </source>
</evidence>
<feature type="domain" description="HTH merR-type" evidence="3">
    <location>
        <begin position="1"/>
        <end position="69"/>
    </location>
</feature>
<dbReference type="Pfam" id="PF13411">
    <property type="entry name" value="MerR_1"/>
    <property type="match status" value="1"/>
</dbReference>
<keyword evidence="5" id="KW-1185">Reference proteome</keyword>
<name>A0A1H2ERA8_9PSED</name>
<dbReference type="PROSITE" id="PS50937">
    <property type="entry name" value="HTH_MERR_2"/>
    <property type="match status" value="1"/>
</dbReference>
<dbReference type="PROSITE" id="PS00552">
    <property type="entry name" value="HTH_MERR_1"/>
    <property type="match status" value="1"/>
</dbReference>
<organism evidence="4 5">
    <name type="scientific">Pseudomonas pohangensis</name>
    <dbReference type="NCBI Taxonomy" id="364197"/>
    <lineage>
        <taxon>Bacteria</taxon>
        <taxon>Pseudomonadati</taxon>
        <taxon>Pseudomonadota</taxon>
        <taxon>Gammaproteobacteria</taxon>
        <taxon>Pseudomonadales</taxon>
        <taxon>Pseudomonadaceae</taxon>
        <taxon>Pseudomonas</taxon>
    </lineage>
</organism>
<dbReference type="InterPro" id="IPR000551">
    <property type="entry name" value="MerR-type_HTH_dom"/>
</dbReference>
<dbReference type="STRING" id="364197.SAMN05216296_0985"/>
<gene>
    <name evidence="4" type="ORF">SAMN05216296_0985</name>
</gene>
<keyword evidence="2" id="KW-0175">Coiled coil</keyword>
<keyword evidence="1" id="KW-0238">DNA-binding</keyword>
<evidence type="ECO:0000256" key="1">
    <source>
        <dbReference type="ARBA" id="ARBA00023125"/>
    </source>
</evidence>
<reference evidence="5" key="1">
    <citation type="submission" date="2016-10" db="EMBL/GenBank/DDBJ databases">
        <authorList>
            <person name="Varghese N."/>
            <person name="Submissions S."/>
        </authorList>
    </citation>
    <scope>NUCLEOTIDE SEQUENCE [LARGE SCALE GENOMIC DNA]</scope>
    <source>
        <strain evidence="5">DSM 17875</strain>
    </source>
</reference>
<dbReference type="OrthoDB" id="9808480at2"/>
<dbReference type="GO" id="GO:0003677">
    <property type="term" value="F:DNA binding"/>
    <property type="evidence" value="ECO:0007669"/>
    <property type="project" value="UniProtKB-KW"/>
</dbReference>
<evidence type="ECO:0000313" key="5">
    <source>
        <dbReference type="Proteomes" id="UP000243232"/>
    </source>
</evidence>
<sequence length="138" mass="15037">MRIGELAGLSGVAASTLRFYEANGLLPAPRRAGNGYRDYPPETLERVGLIRLAQSLGFNLEQIRKVLSSHGSEGSHAMIVQGLQGRLAEIEQLQRKLNEQQLAIREMLDDMQNNPGTGNCLRLAKVIGSTAQQRVPGS</sequence>
<dbReference type="PANTHER" id="PTHR30204:SF93">
    <property type="entry name" value="HTH MERR-TYPE DOMAIN-CONTAINING PROTEIN"/>
    <property type="match status" value="1"/>
</dbReference>
<feature type="coiled-coil region" evidence="2">
    <location>
        <begin position="80"/>
        <end position="110"/>
    </location>
</feature>
<dbReference type="GO" id="GO:0003700">
    <property type="term" value="F:DNA-binding transcription factor activity"/>
    <property type="evidence" value="ECO:0007669"/>
    <property type="project" value="InterPro"/>
</dbReference>
<protein>
    <submittedName>
        <fullName evidence="4">Transcriptional regulator, MerR family</fullName>
    </submittedName>
</protein>
<proteinExistence type="predicted"/>
<dbReference type="RefSeq" id="WP_090193364.1">
    <property type="nucleotide sequence ID" value="NZ_LT629785.1"/>
</dbReference>
<dbReference type="SMART" id="SM00422">
    <property type="entry name" value="HTH_MERR"/>
    <property type="match status" value="1"/>
</dbReference>
<dbReference type="PRINTS" id="PR00040">
    <property type="entry name" value="HTHMERR"/>
</dbReference>
<dbReference type="Gene3D" id="1.10.1660.10">
    <property type="match status" value="1"/>
</dbReference>
<dbReference type="PANTHER" id="PTHR30204">
    <property type="entry name" value="REDOX-CYCLING DRUG-SENSING TRANSCRIPTIONAL ACTIVATOR SOXR"/>
    <property type="match status" value="1"/>
</dbReference>
<dbReference type="SUPFAM" id="SSF46955">
    <property type="entry name" value="Putative DNA-binding domain"/>
    <property type="match status" value="1"/>
</dbReference>
<dbReference type="EMBL" id="LT629785">
    <property type="protein sequence ID" value="SDT97268.1"/>
    <property type="molecule type" value="Genomic_DNA"/>
</dbReference>
<accession>A0A1H2ERA8</accession>